<accession>A0AAU2H9U9</accession>
<dbReference type="Pfam" id="PF04149">
    <property type="entry name" value="DUF397"/>
    <property type="match status" value="1"/>
</dbReference>
<proteinExistence type="predicted"/>
<evidence type="ECO:0000313" key="2">
    <source>
        <dbReference type="EMBL" id="WTU44031.1"/>
    </source>
</evidence>
<name>A0AAU2H9U9_9ACTN</name>
<dbReference type="EMBL" id="CP108253">
    <property type="protein sequence ID" value="WTU44031.1"/>
    <property type="molecule type" value="Genomic_DNA"/>
</dbReference>
<feature type="domain" description="DUF397" evidence="1">
    <location>
        <begin position="21"/>
        <end position="74"/>
    </location>
</feature>
<dbReference type="AlphaFoldDB" id="A0AAU2H9U9"/>
<gene>
    <name evidence="2" type="ORF">OHV25_32845</name>
</gene>
<protein>
    <submittedName>
        <fullName evidence="2">DUF397 domain-containing protein</fullName>
    </submittedName>
</protein>
<organism evidence="2">
    <name type="scientific">Streptomyces sp. NBC_00060</name>
    <dbReference type="NCBI Taxonomy" id="2975636"/>
    <lineage>
        <taxon>Bacteria</taxon>
        <taxon>Bacillati</taxon>
        <taxon>Actinomycetota</taxon>
        <taxon>Actinomycetes</taxon>
        <taxon>Kitasatosporales</taxon>
        <taxon>Streptomycetaceae</taxon>
        <taxon>Streptomyces</taxon>
    </lineage>
</organism>
<reference evidence="2" key="1">
    <citation type="submission" date="2022-10" db="EMBL/GenBank/DDBJ databases">
        <title>The complete genomes of actinobacterial strains from the NBC collection.</title>
        <authorList>
            <person name="Joergensen T.S."/>
            <person name="Alvarez Arevalo M."/>
            <person name="Sterndorff E.B."/>
            <person name="Faurdal D."/>
            <person name="Vuksanovic O."/>
            <person name="Mourched A.-S."/>
            <person name="Charusanti P."/>
            <person name="Shaw S."/>
            <person name="Blin K."/>
            <person name="Weber T."/>
        </authorList>
    </citation>
    <scope>NUCLEOTIDE SEQUENCE</scope>
    <source>
        <strain evidence="2">NBC_00060</strain>
    </source>
</reference>
<sequence>MDHSRLVEVSEYVNRNAPHLAFEKSSFSDLDYSKDCVGFAVDGERIAVTHTKDADAPVLRYTRSEIAAMVRAAKAGQLDKFC</sequence>
<evidence type="ECO:0000259" key="1">
    <source>
        <dbReference type="Pfam" id="PF04149"/>
    </source>
</evidence>
<dbReference type="InterPro" id="IPR007278">
    <property type="entry name" value="DUF397"/>
</dbReference>